<proteinExistence type="predicted"/>
<dbReference type="InterPro" id="IPR032710">
    <property type="entry name" value="NTF2-like_dom_sf"/>
</dbReference>
<protein>
    <recommendedName>
        <fullName evidence="3">SnoaL-like domain-containing protein</fullName>
    </recommendedName>
</protein>
<evidence type="ECO:0000313" key="2">
    <source>
        <dbReference type="Proteomes" id="UP000307440"/>
    </source>
</evidence>
<evidence type="ECO:0008006" key="3">
    <source>
        <dbReference type="Google" id="ProtNLM"/>
    </source>
</evidence>
<dbReference type="Proteomes" id="UP000307440">
    <property type="component" value="Unassembled WGS sequence"/>
</dbReference>
<reference evidence="1 2" key="1">
    <citation type="journal article" date="2019" name="Nat. Ecol. Evol.">
        <title>Megaphylogeny resolves global patterns of mushroom evolution.</title>
        <authorList>
            <person name="Varga T."/>
            <person name="Krizsan K."/>
            <person name="Foldi C."/>
            <person name="Dima B."/>
            <person name="Sanchez-Garcia M."/>
            <person name="Sanchez-Ramirez S."/>
            <person name="Szollosi G.J."/>
            <person name="Szarkandi J.G."/>
            <person name="Papp V."/>
            <person name="Albert L."/>
            <person name="Andreopoulos W."/>
            <person name="Angelini C."/>
            <person name="Antonin V."/>
            <person name="Barry K.W."/>
            <person name="Bougher N.L."/>
            <person name="Buchanan P."/>
            <person name="Buyck B."/>
            <person name="Bense V."/>
            <person name="Catcheside P."/>
            <person name="Chovatia M."/>
            <person name="Cooper J."/>
            <person name="Damon W."/>
            <person name="Desjardin D."/>
            <person name="Finy P."/>
            <person name="Geml J."/>
            <person name="Haridas S."/>
            <person name="Hughes K."/>
            <person name="Justo A."/>
            <person name="Karasinski D."/>
            <person name="Kautmanova I."/>
            <person name="Kiss B."/>
            <person name="Kocsube S."/>
            <person name="Kotiranta H."/>
            <person name="LaButti K.M."/>
            <person name="Lechner B.E."/>
            <person name="Liimatainen K."/>
            <person name="Lipzen A."/>
            <person name="Lukacs Z."/>
            <person name="Mihaltcheva S."/>
            <person name="Morgado L.N."/>
            <person name="Niskanen T."/>
            <person name="Noordeloos M.E."/>
            <person name="Ohm R.A."/>
            <person name="Ortiz-Santana B."/>
            <person name="Ovrebo C."/>
            <person name="Racz N."/>
            <person name="Riley R."/>
            <person name="Savchenko A."/>
            <person name="Shiryaev A."/>
            <person name="Soop K."/>
            <person name="Spirin V."/>
            <person name="Szebenyi C."/>
            <person name="Tomsovsky M."/>
            <person name="Tulloss R.E."/>
            <person name="Uehling J."/>
            <person name="Grigoriev I.V."/>
            <person name="Vagvolgyi C."/>
            <person name="Papp T."/>
            <person name="Martin F.M."/>
            <person name="Miettinen O."/>
            <person name="Hibbett D.S."/>
            <person name="Nagy L.G."/>
        </authorList>
    </citation>
    <scope>NUCLEOTIDE SEQUENCE [LARGE SCALE GENOMIC DNA]</scope>
    <source>
        <strain evidence="1 2">CBS 121175</strain>
    </source>
</reference>
<name>A0A5C3KIL4_COPMA</name>
<dbReference type="AlphaFoldDB" id="A0A5C3KIL4"/>
<dbReference type="EMBL" id="ML210321">
    <property type="protein sequence ID" value="TFK19882.1"/>
    <property type="molecule type" value="Genomic_DNA"/>
</dbReference>
<gene>
    <name evidence="1" type="ORF">FA15DRAFT_759769</name>
</gene>
<dbReference type="SUPFAM" id="SSF54427">
    <property type="entry name" value="NTF2-like"/>
    <property type="match status" value="1"/>
</dbReference>
<dbReference type="Gene3D" id="3.10.450.50">
    <property type="match status" value="1"/>
</dbReference>
<organism evidence="1 2">
    <name type="scientific">Coprinopsis marcescibilis</name>
    <name type="common">Agaric fungus</name>
    <name type="synonym">Psathyrella marcescibilis</name>
    <dbReference type="NCBI Taxonomy" id="230819"/>
    <lineage>
        <taxon>Eukaryota</taxon>
        <taxon>Fungi</taxon>
        <taxon>Dikarya</taxon>
        <taxon>Basidiomycota</taxon>
        <taxon>Agaricomycotina</taxon>
        <taxon>Agaricomycetes</taxon>
        <taxon>Agaricomycetidae</taxon>
        <taxon>Agaricales</taxon>
        <taxon>Agaricineae</taxon>
        <taxon>Psathyrellaceae</taxon>
        <taxon>Coprinopsis</taxon>
    </lineage>
</organism>
<accession>A0A5C3KIL4</accession>
<sequence length="153" mass="16733">MKLDLLQYGSPSSLEDLQKAQQLLVKAIVAVEGKNDLEPALDVLTDNAIIKFPGLPPTLPTRESKRHLINWVANSGESLEFSLHNISLEGEMLVVKLQVNYKFNDGSVKSCDFIASFDRVPDGSKFSSATGVADVSDLMPLWVKHAGVVPAIW</sequence>
<evidence type="ECO:0000313" key="1">
    <source>
        <dbReference type="EMBL" id="TFK19882.1"/>
    </source>
</evidence>
<keyword evidence="2" id="KW-1185">Reference proteome</keyword>